<keyword evidence="3" id="KW-1185">Reference proteome</keyword>
<evidence type="ECO:0000313" key="3">
    <source>
        <dbReference type="Proteomes" id="UP000030854"/>
    </source>
</evidence>
<reference evidence="2 3" key="1">
    <citation type="journal article" date="2014" name="BMC Genomics">
        <title>Adaptive genomic structural variation in the grape powdery mildew pathogen, Erysiphe necator.</title>
        <authorList>
            <person name="Jones L."/>
            <person name="Riaz S."/>
            <person name="Morales-Cruz A."/>
            <person name="Amrine K.C."/>
            <person name="McGuire B."/>
            <person name="Gubler W.D."/>
            <person name="Walker M.A."/>
            <person name="Cantu D."/>
        </authorList>
    </citation>
    <scope>NUCLEOTIDE SEQUENCE [LARGE SCALE GENOMIC DNA]</scope>
    <source>
        <strain evidence="3">c</strain>
    </source>
</reference>
<name>A0A0B1P966_UNCNE</name>
<sequence length="426" mass="48061">MNIDDAYLPKEITEIIAARRRQERAWHIRLSICASIYSNIVSTLSIYKEDTEREEAELIRKYLREAIACLAASNNASKPPKIPIATKPNKMKGSNKTNALKQNKLLIATPKHIICPNLQNVQAEIVEPARPQKQKEKSWAMVTRNGLKKSRISTPAVNPQNVISPNDVIHLTSRPKTHNKDLGKNVEVENKSDNRLFIRLPLDHEWRKLSPVGLREVIVKLDCQVEVSKLILMNEIERVSSKRPALVKLYGTTNPEAPHRTWLALFSEAPRCGFRVFDESWITKIFKKKLPIEFRKRCNGHHNIRNCSRALSCGNCGSTMHAQDVCKALTKGRNCGGPHRSDSHRCLARPSRYGKPTKKQLDAYRRAGDREYQGVVRANAAEARAAIAENTEGANETSSRSQETFISVENPNETPVQTQAGGEMRL</sequence>
<comment type="caution">
    <text evidence="2">The sequence shown here is derived from an EMBL/GenBank/DDBJ whole genome shotgun (WGS) entry which is preliminary data.</text>
</comment>
<organism evidence="2 3">
    <name type="scientific">Uncinula necator</name>
    <name type="common">Grape powdery mildew</name>
    <dbReference type="NCBI Taxonomy" id="52586"/>
    <lineage>
        <taxon>Eukaryota</taxon>
        <taxon>Fungi</taxon>
        <taxon>Dikarya</taxon>
        <taxon>Ascomycota</taxon>
        <taxon>Pezizomycotina</taxon>
        <taxon>Leotiomycetes</taxon>
        <taxon>Erysiphales</taxon>
        <taxon>Erysiphaceae</taxon>
        <taxon>Erysiphe</taxon>
    </lineage>
</organism>
<dbReference type="AlphaFoldDB" id="A0A0B1P966"/>
<proteinExistence type="predicted"/>
<feature type="region of interest" description="Disordered" evidence="1">
    <location>
        <begin position="389"/>
        <end position="426"/>
    </location>
</feature>
<protein>
    <submittedName>
        <fullName evidence="2">Putative eka-like protein</fullName>
    </submittedName>
</protein>
<dbReference type="Proteomes" id="UP000030854">
    <property type="component" value="Unassembled WGS sequence"/>
</dbReference>
<evidence type="ECO:0000256" key="1">
    <source>
        <dbReference type="SAM" id="MobiDB-lite"/>
    </source>
</evidence>
<evidence type="ECO:0000313" key="2">
    <source>
        <dbReference type="EMBL" id="KHJ34773.1"/>
    </source>
</evidence>
<feature type="compositionally biased region" description="Polar residues" evidence="1">
    <location>
        <begin position="392"/>
        <end position="420"/>
    </location>
</feature>
<dbReference type="HOGENOM" id="CLU_018153_0_2_1"/>
<gene>
    <name evidence="2" type="ORF">EV44_g4188</name>
</gene>
<dbReference type="EMBL" id="JNVN01000703">
    <property type="protein sequence ID" value="KHJ34773.1"/>
    <property type="molecule type" value="Genomic_DNA"/>
</dbReference>
<accession>A0A0B1P966</accession>